<dbReference type="PANTHER" id="PTHR43490:SF99">
    <property type="entry name" value="SHORT-CHAIN DEHYDROGENASE_REDUCTASE"/>
    <property type="match status" value="1"/>
</dbReference>
<proteinExistence type="inferred from homology"/>
<reference evidence="4 5" key="1">
    <citation type="submission" date="2020-08" db="EMBL/GenBank/DDBJ databases">
        <title>Sequencing the genomes of 1000 actinobacteria strains.</title>
        <authorList>
            <person name="Klenk H.-P."/>
        </authorList>
    </citation>
    <scope>NUCLEOTIDE SEQUENCE [LARGE SCALE GENOMIC DNA]</scope>
    <source>
        <strain evidence="4 5">DSM 45584</strain>
    </source>
</reference>
<sequence>MITVQYAKAFPNMRINAVEPGYTATDLNDHTGTQTVEEGAEVIVRMARVGPGGPTGGYFDAEGSFPW</sequence>
<dbReference type="SUPFAM" id="SSF51735">
    <property type="entry name" value="NAD(P)-binding Rossmann-fold domains"/>
    <property type="match status" value="1"/>
</dbReference>
<evidence type="ECO:0000313" key="5">
    <source>
        <dbReference type="Proteomes" id="UP000584374"/>
    </source>
</evidence>
<protein>
    <submittedName>
        <fullName evidence="4">NAD(P)-dependent dehydrogenase (Short-subunit alcohol dehydrogenase family)</fullName>
    </submittedName>
</protein>
<dbReference type="Proteomes" id="UP000584374">
    <property type="component" value="Unassembled WGS sequence"/>
</dbReference>
<comment type="similarity">
    <text evidence="1">Belongs to the short-chain dehydrogenases/reductases (SDR) family.</text>
</comment>
<evidence type="ECO:0000256" key="2">
    <source>
        <dbReference type="ARBA" id="ARBA00022857"/>
    </source>
</evidence>
<dbReference type="InterPro" id="IPR036291">
    <property type="entry name" value="NAD(P)-bd_dom_sf"/>
</dbReference>
<comment type="caution">
    <text evidence="4">The sequence shown here is derived from an EMBL/GenBank/DDBJ whole genome shotgun (WGS) entry which is preliminary data.</text>
</comment>
<dbReference type="GO" id="GO:0016491">
    <property type="term" value="F:oxidoreductase activity"/>
    <property type="evidence" value="ECO:0007669"/>
    <property type="project" value="UniProtKB-KW"/>
</dbReference>
<evidence type="ECO:0000256" key="1">
    <source>
        <dbReference type="ARBA" id="ARBA00006484"/>
    </source>
</evidence>
<dbReference type="PANTHER" id="PTHR43490">
    <property type="entry name" value="(+)-NEOMENTHOL DEHYDROGENASE"/>
    <property type="match status" value="1"/>
</dbReference>
<keyword evidence="5" id="KW-1185">Reference proteome</keyword>
<evidence type="ECO:0000313" key="4">
    <source>
        <dbReference type="EMBL" id="MBB5159557.1"/>
    </source>
</evidence>
<gene>
    <name evidence="4" type="ORF">BJ970_007156</name>
</gene>
<name>A0A840QHC2_9PSEU</name>
<accession>A0A840QHC2</accession>
<keyword evidence="3" id="KW-0560">Oxidoreductase</keyword>
<dbReference type="AlphaFoldDB" id="A0A840QHC2"/>
<evidence type="ECO:0000256" key="3">
    <source>
        <dbReference type="ARBA" id="ARBA00023002"/>
    </source>
</evidence>
<dbReference type="RefSeq" id="WP_246471952.1">
    <property type="nucleotide sequence ID" value="NZ_JACHIW010000002.1"/>
</dbReference>
<organism evidence="4 5">
    <name type="scientific">Saccharopolyspora phatthalungensis</name>
    <dbReference type="NCBI Taxonomy" id="664693"/>
    <lineage>
        <taxon>Bacteria</taxon>
        <taxon>Bacillati</taxon>
        <taxon>Actinomycetota</taxon>
        <taxon>Actinomycetes</taxon>
        <taxon>Pseudonocardiales</taxon>
        <taxon>Pseudonocardiaceae</taxon>
        <taxon>Saccharopolyspora</taxon>
    </lineage>
</organism>
<keyword evidence="2" id="KW-0521">NADP</keyword>
<dbReference type="EMBL" id="JACHIW010000002">
    <property type="protein sequence ID" value="MBB5159557.1"/>
    <property type="molecule type" value="Genomic_DNA"/>
</dbReference>
<dbReference type="Gene3D" id="3.40.50.720">
    <property type="entry name" value="NAD(P)-binding Rossmann-like Domain"/>
    <property type="match status" value="1"/>
</dbReference>